<dbReference type="OrthoDB" id="6148851at2759"/>
<evidence type="ECO:0000313" key="1">
    <source>
        <dbReference type="EMBL" id="KAJ8030365.1"/>
    </source>
</evidence>
<protein>
    <submittedName>
        <fullName evidence="1">Uncharacterized protein</fullName>
    </submittedName>
</protein>
<gene>
    <name evidence="1" type="ORF">HOLleu_26763</name>
</gene>
<evidence type="ECO:0000313" key="2">
    <source>
        <dbReference type="Proteomes" id="UP001152320"/>
    </source>
</evidence>
<keyword evidence="2" id="KW-1185">Reference proteome</keyword>
<sequence length="79" mass="9160">MTSLVDALPFCRLFMRPVHLHLLSFFKPSLHPMSLRIPVSPQVRRHLLWWTIPSNLNQVVEFQEIRTFTSITTDASLSG</sequence>
<reference evidence="1" key="1">
    <citation type="submission" date="2021-10" db="EMBL/GenBank/DDBJ databases">
        <title>Tropical sea cucumber genome reveals ecological adaptation and Cuvierian tubules defense mechanism.</title>
        <authorList>
            <person name="Chen T."/>
        </authorList>
    </citation>
    <scope>NUCLEOTIDE SEQUENCE</scope>
    <source>
        <strain evidence="1">Nanhai2018</strain>
        <tissue evidence="1">Muscle</tissue>
    </source>
</reference>
<comment type="caution">
    <text evidence="1">The sequence shown here is derived from an EMBL/GenBank/DDBJ whole genome shotgun (WGS) entry which is preliminary data.</text>
</comment>
<dbReference type="Proteomes" id="UP001152320">
    <property type="component" value="Chromosome 13"/>
</dbReference>
<dbReference type="EMBL" id="JAIZAY010000013">
    <property type="protein sequence ID" value="KAJ8030365.1"/>
    <property type="molecule type" value="Genomic_DNA"/>
</dbReference>
<dbReference type="AlphaFoldDB" id="A0A9Q1BPS4"/>
<name>A0A9Q1BPS4_HOLLE</name>
<proteinExistence type="predicted"/>
<accession>A0A9Q1BPS4</accession>
<organism evidence="1 2">
    <name type="scientific">Holothuria leucospilota</name>
    <name type="common">Black long sea cucumber</name>
    <name type="synonym">Mertensiothuria leucospilota</name>
    <dbReference type="NCBI Taxonomy" id="206669"/>
    <lineage>
        <taxon>Eukaryota</taxon>
        <taxon>Metazoa</taxon>
        <taxon>Echinodermata</taxon>
        <taxon>Eleutherozoa</taxon>
        <taxon>Echinozoa</taxon>
        <taxon>Holothuroidea</taxon>
        <taxon>Aspidochirotacea</taxon>
        <taxon>Aspidochirotida</taxon>
        <taxon>Holothuriidae</taxon>
        <taxon>Holothuria</taxon>
    </lineage>
</organism>